<accession>A0ABT2G7Y4</accession>
<dbReference type="InterPro" id="IPR019196">
    <property type="entry name" value="ABC_transp_unknown"/>
</dbReference>
<feature type="domain" description="ABC-type uncharacterised transport system" evidence="2">
    <location>
        <begin position="196"/>
        <end position="494"/>
    </location>
</feature>
<reference evidence="4 5" key="1">
    <citation type="submission" date="2022-08" db="EMBL/GenBank/DDBJ databases">
        <title>Algoriphagus sp. CAU 1643 isolated from mud.</title>
        <authorList>
            <person name="Kim W."/>
        </authorList>
    </citation>
    <scope>NUCLEOTIDE SEQUENCE [LARGE SCALE GENOMIC DNA]</scope>
    <source>
        <strain evidence="4 5">CAU 1643</strain>
    </source>
</reference>
<keyword evidence="1" id="KW-0472">Membrane</keyword>
<comment type="caution">
    <text evidence="4">The sequence shown here is derived from an EMBL/GenBank/DDBJ whole genome shotgun (WGS) entry which is preliminary data.</text>
</comment>
<dbReference type="RefSeq" id="WP_259415046.1">
    <property type="nucleotide sequence ID" value="NZ_JANWGH010000003.1"/>
</dbReference>
<sequence length="558" mass="62937">MSRKNQHIVRNIGVLLGGLLIFLALGAFLRFRIDLTEDKRYSLHPATEDVLEKVQEPIHVEILLVGDDLPAGMRRLQRSIEETIRTFDAFSDQKISFSYLDPLSLPEEDQEEFILQLNDYGINPTSLMVNQTGGQQTKLIFPGILVYNEEFETGALILKGEMGMSQEEILNQSIENLEFELSNAIRKLSNPGSGAIAMVMGQGEMKEDDGYGLVEALDGDFELFKVPLEQARTVEDLVNFELIFIQGPQESFKEREVYLLDQYVMHGGKLVVLSDGVLVDVTQAGGDGTLAFPFENGLENLLFKYGIRVNKDLIQDLNFGYFPVMGGNFGNQEQLVPLPWPFYVQASRMQDHPITKGLDVVNFRFVSSLDTVMAQGIQKTPLLFSSDFTRILPAPARVAFRDMEMEPNVADFPLRNLPLAYLLEGEFTSLYKNRFLPEGFDQADFKESGEGKVVVIGDGEVFQSQVDFQSGAPLNLGEDPFNQMVFANRIFLRNLVQYLQNPDGIIASRTRTFQIRPLNRVKIVEQKSFWQILNVGLPVALLLLLGTGVSFWRKKKYS</sequence>
<dbReference type="Pfam" id="PF09822">
    <property type="entry name" value="ABC_transp_aux"/>
    <property type="match status" value="1"/>
</dbReference>
<evidence type="ECO:0000313" key="5">
    <source>
        <dbReference type="Proteomes" id="UP001206788"/>
    </source>
</evidence>
<dbReference type="InterPro" id="IPR055396">
    <property type="entry name" value="DUF7088"/>
</dbReference>
<proteinExistence type="predicted"/>
<name>A0ABT2G7Y4_9BACT</name>
<organism evidence="4 5">
    <name type="scientific">Algoriphagus limi</name>
    <dbReference type="NCBI Taxonomy" id="2975273"/>
    <lineage>
        <taxon>Bacteria</taxon>
        <taxon>Pseudomonadati</taxon>
        <taxon>Bacteroidota</taxon>
        <taxon>Cytophagia</taxon>
        <taxon>Cytophagales</taxon>
        <taxon>Cyclobacteriaceae</taxon>
        <taxon>Algoriphagus</taxon>
    </lineage>
</organism>
<dbReference type="Proteomes" id="UP001206788">
    <property type="component" value="Unassembled WGS sequence"/>
</dbReference>
<dbReference type="EMBL" id="JANWGH010000003">
    <property type="protein sequence ID" value="MCS5491385.1"/>
    <property type="molecule type" value="Genomic_DNA"/>
</dbReference>
<feature type="transmembrane region" description="Helical" evidence="1">
    <location>
        <begin position="12"/>
        <end position="31"/>
    </location>
</feature>
<keyword evidence="1" id="KW-1133">Transmembrane helix</keyword>
<dbReference type="NCBIfam" id="TIGR03521">
    <property type="entry name" value="GldG"/>
    <property type="match status" value="1"/>
</dbReference>
<evidence type="ECO:0000259" key="3">
    <source>
        <dbReference type="Pfam" id="PF23357"/>
    </source>
</evidence>
<feature type="transmembrane region" description="Helical" evidence="1">
    <location>
        <begin position="529"/>
        <end position="552"/>
    </location>
</feature>
<keyword evidence="1" id="KW-0812">Transmembrane</keyword>
<keyword evidence="5" id="KW-1185">Reference proteome</keyword>
<feature type="domain" description="DUF7088" evidence="3">
    <location>
        <begin position="37"/>
        <end position="146"/>
    </location>
</feature>
<evidence type="ECO:0000256" key="1">
    <source>
        <dbReference type="SAM" id="Phobius"/>
    </source>
</evidence>
<dbReference type="InterPro" id="IPR019863">
    <property type="entry name" value="Motility-assoc_ABC-rel_GldG"/>
</dbReference>
<protein>
    <submittedName>
        <fullName evidence="4">Gliding motility-associated ABC transporter substrate-binding protein GldG</fullName>
    </submittedName>
</protein>
<dbReference type="Pfam" id="PF23357">
    <property type="entry name" value="DUF7088"/>
    <property type="match status" value="1"/>
</dbReference>
<gene>
    <name evidence="4" type="primary">gldG</name>
    <name evidence="4" type="ORF">NY014_13145</name>
</gene>
<evidence type="ECO:0000259" key="2">
    <source>
        <dbReference type="Pfam" id="PF09822"/>
    </source>
</evidence>
<evidence type="ECO:0000313" key="4">
    <source>
        <dbReference type="EMBL" id="MCS5491385.1"/>
    </source>
</evidence>